<feature type="compositionally biased region" description="Basic and acidic residues" evidence="1">
    <location>
        <begin position="62"/>
        <end position="71"/>
    </location>
</feature>
<proteinExistence type="predicted"/>
<dbReference type="EMBL" id="CAICTM010000178">
    <property type="protein sequence ID" value="CAB9503887.1"/>
    <property type="molecule type" value="Genomic_DNA"/>
</dbReference>
<keyword evidence="3" id="KW-1185">Reference proteome</keyword>
<protein>
    <submittedName>
        <fullName evidence="2">Uncharacterized protein</fullName>
    </submittedName>
</protein>
<organism evidence="2 3">
    <name type="scientific">Seminavis robusta</name>
    <dbReference type="NCBI Taxonomy" id="568900"/>
    <lineage>
        <taxon>Eukaryota</taxon>
        <taxon>Sar</taxon>
        <taxon>Stramenopiles</taxon>
        <taxon>Ochrophyta</taxon>
        <taxon>Bacillariophyta</taxon>
        <taxon>Bacillariophyceae</taxon>
        <taxon>Bacillariophycidae</taxon>
        <taxon>Naviculales</taxon>
        <taxon>Naviculaceae</taxon>
        <taxon>Seminavis</taxon>
    </lineage>
</organism>
<feature type="compositionally biased region" description="Acidic residues" evidence="1">
    <location>
        <begin position="1"/>
        <end position="20"/>
    </location>
</feature>
<comment type="caution">
    <text evidence="2">The sequence shown here is derived from an EMBL/GenBank/DDBJ whole genome shotgun (WGS) entry which is preliminary data.</text>
</comment>
<evidence type="ECO:0000313" key="3">
    <source>
        <dbReference type="Proteomes" id="UP001153069"/>
    </source>
</evidence>
<dbReference type="OrthoDB" id="10639034at2759"/>
<evidence type="ECO:0000313" key="2">
    <source>
        <dbReference type="EMBL" id="CAB9503887.1"/>
    </source>
</evidence>
<accession>A0A9N8DJL4</accession>
<dbReference type="Proteomes" id="UP001153069">
    <property type="component" value="Unassembled WGS sequence"/>
</dbReference>
<dbReference type="AlphaFoldDB" id="A0A9N8DJL4"/>
<sequence>MWLEDEDVDGDSGSSNEEEDIQRMIEQFSAEQKAESGKNSSKKKQGTKRQGNQKSKKKHRPNSLDDLHEKLGQLTARLEKQGVFIPPSLDDADDDGRSGKVWSNRNYGADKKRQRKEAERFFLKRRIEQLEKLCQKHNMEGNDCR</sequence>
<gene>
    <name evidence="2" type="ORF">SEMRO_179_G078410.1</name>
</gene>
<feature type="region of interest" description="Disordered" evidence="1">
    <location>
        <begin position="1"/>
        <end position="115"/>
    </location>
</feature>
<reference evidence="2" key="1">
    <citation type="submission" date="2020-06" db="EMBL/GenBank/DDBJ databases">
        <authorList>
            <consortium name="Plant Systems Biology data submission"/>
        </authorList>
    </citation>
    <scope>NUCLEOTIDE SEQUENCE</scope>
    <source>
        <strain evidence="2">D6</strain>
    </source>
</reference>
<evidence type="ECO:0000256" key="1">
    <source>
        <dbReference type="SAM" id="MobiDB-lite"/>
    </source>
</evidence>
<name>A0A9N8DJL4_9STRA</name>